<sequence length="713" mass="81947">MKKKGVLKRKKSVNFKDQPEILQTPPKSVMGDQEPKLKGVLKRDKPNDIKLLSTPAPPAVDNLDLSGSKTERFNEPKPLLPPFKPKEFKDTFKLNSKKPVRTLNIMESFNSSLKKANSHVNLPSVENKLKLPSIVNKRYHDNPNVQRIYIGQGNTVNNSLNNTRPKRGNIKISFKSNVLKKAQEKLRVQQDGSYSDPEKQTPSLHTNKSVDPEGFKSTFKNRTRNNGRNLPGGSLGNVQAESLNSQLGKMLSMDDTHKKKRSRFGNGALSSIQQKINKAILQSQEVQPREVPKDIPKVQEIKPAKIIPTIQVEEYKPAPEAPIERNPKIFSNNSYSVNQSLPVNKGYMKPQRNHLQPYESSNKFSIRYKRPTVQGMDEQVFSLGDSKPLEPESNILYETPNPEPQYEEKKDEISELLESIQPYIGARPIEEEKAPVIPELPVMQKAKTPVNVPKLNSNNILQSELFKKFEKQKATLEHYDNEKEDRKEKLRLASESKTPVQSIPYKREKTDKQLKIEELKKETEALEEKRKALNKRLKEKKLRYQQKAKERINELNTILSTKTKKEQQQTEYEDPYEFLETQSDNGDILSIQDDPFDIDGIIRGSNNNTNFNILQNKLISPFQKITDDTLIKDSLQMISKSAFVPALLRNSVDMNDIQKRNEIVQKVTKFDTMFSFTQRNNPKYNPINGVLDSISKKKKFFRQVRNVRRPLLM</sequence>
<reference evidence="3" key="1">
    <citation type="submission" date="2023-07" db="EMBL/GenBank/DDBJ databases">
        <authorList>
            <consortium name="AG Swart"/>
            <person name="Singh M."/>
            <person name="Singh A."/>
            <person name="Seah K."/>
            <person name="Emmerich C."/>
        </authorList>
    </citation>
    <scope>NUCLEOTIDE SEQUENCE</scope>
    <source>
        <strain evidence="3">DP1</strain>
    </source>
</reference>
<feature type="region of interest" description="Disordered" evidence="2">
    <location>
        <begin position="1"/>
        <end position="82"/>
    </location>
</feature>
<proteinExistence type="predicted"/>
<keyword evidence="4" id="KW-1185">Reference proteome</keyword>
<feature type="compositionally biased region" description="Basic and acidic residues" evidence="2">
    <location>
        <begin position="33"/>
        <end position="48"/>
    </location>
</feature>
<dbReference type="EMBL" id="CAMPGE010023919">
    <property type="protein sequence ID" value="CAI2381794.1"/>
    <property type="molecule type" value="Genomic_DNA"/>
</dbReference>
<evidence type="ECO:0000256" key="1">
    <source>
        <dbReference type="SAM" id="Coils"/>
    </source>
</evidence>
<evidence type="ECO:0000313" key="4">
    <source>
        <dbReference type="Proteomes" id="UP001295684"/>
    </source>
</evidence>
<dbReference type="Proteomes" id="UP001295684">
    <property type="component" value="Unassembled WGS sequence"/>
</dbReference>
<evidence type="ECO:0000256" key="2">
    <source>
        <dbReference type="SAM" id="MobiDB-lite"/>
    </source>
</evidence>
<feature type="compositionally biased region" description="Basic residues" evidence="2">
    <location>
        <begin position="1"/>
        <end position="13"/>
    </location>
</feature>
<organism evidence="3 4">
    <name type="scientific">Euplotes crassus</name>
    <dbReference type="NCBI Taxonomy" id="5936"/>
    <lineage>
        <taxon>Eukaryota</taxon>
        <taxon>Sar</taxon>
        <taxon>Alveolata</taxon>
        <taxon>Ciliophora</taxon>
        <taxon>Intramacronucleata</taxon>
        <taxon>Spirotrichea</taxon>
        <taxon>Hypotrichia</taxon>
        <taxon>Euplotida</taxon>
        <taxon>Euplotidae</taxon>
        <taxon>Moneuplotes</taxon>
    </lineage>
</organism>
<gene>
    <name evidence="3" type="ORF">ECRASSUSDP1_LOCUS23259</name>
</gene>
<name>A0AAD1XZE8_EUPCR</name>
<dbReference type="AlphaFoldDB" id="A0AAD1XZE8"/>
<keyword evidence="1" id="KW-0175">Coiled coil</keyword>
<comment type="caution">
    <text evidence="3">The sequence shown here is derived from an EMBL/GenBank/DDBJ whole genome shotgun (WGS) entry which is preliminary data.</text>
</comment>
<protein>
    <submittedName>
        <fullName evidence="3">Uncharacterized protein</fullName>
    </submittedName>
</protein>
<feature type="region of interest" description="Disordered" evidence="2">
    <location>
        <begin position="186"/>
        <end position="237"/>
    </location>
</feature>
<evidence type="ECO:0000313" key="3">
    <source>
        <dbReference type="EMBL" id="CAI2381794.1"/>
    </source>
</evidence>
<accession>A0AAD1XZE8</accession>
<feature type="compositionally biased region" description="Basic and acidic residues" evidence="2">
    <location>
        <begin position="477"/>
        <end position="494"/>
    </location>
</feature>
<feature type="region of interest" description="Disordered" evidence="2">
    <location>
        <begin position="477"/>
        <end position="500"/>
    </location>
</feature>
<feature type="coiled-coil region" evidence="1">
    <location>
        <begin position="509"/>
        <end position="554"/>
    </location>
</feature>